<gene>
    <name evidence="1" type="ORF">K443DRAFT_117045</name>
</gene>
<accession>A0A0C9WGW3</accession>
<dbReference type="HOGENOM" id="CLU_1013935_0_0_1"/>
<dbReference type="AlphaFoldDB" id="A0A0C9WGW3"/>
<evidence type="ECO:0000313" key="1">
    <source>
        <dbReference type="EMBL" id="KIJ90144.1"/>
    </source>
</evidence>
<proteinExistence type="predicted"/>
<protein>
    <submittedName>
        <fullName evidence="1">Uncharacterized protein</fullName>
    </submittedName>
</protein>
<evidence type="ECO:0000313" key="2">
    <source>
        <dbReference type="Proteomes" id="UP000054477"/>
    </source>
</evidence>
<keyword evidence="2" id="KW-1185">Reference proteome</keyword>
<organism evidence="1 2">
    <name type="scientific">Laccaria amethystina LaAM-08-1</name>
    <dbReference type="NCBI Taxonomy" id="1095629"/>
    <lineage>
        <taxon>Eukaryota</taxon>
        <taxon>Fungi</taxon>
        <taxon>Dikarya</taxon>
        <taxon>Basidiomycota</taxon>
        <taxon>Agaricomycotina</taxon>
        <taxon>Agaricomycetes</taxon>
        <taxon>Agaricomycetidae</taxon>
        <taxon>Agaricales</taxon>
        <taxon>Agaricineae</taxon>
        <taxon>Hydnangiaceae</taxon>
        <taxon>Laccaria</taxon>
    </lineage>
</organism>
<dbReference type="OrthoDB" id="3039677at2759"/>
<name>A0A0C9WGW3_9AGAR</name>
<dbReference type="Proteomes" id="UP000054477">
    <property type="component" value="Unassembled WGS sequence"/>
</dbReference>
<reference evidence="2" key="2">
    <citation type="submission" date="2015-01" db="EMBL/GenBank/DDBJ databases">
        <title>Evolutionary Origins and Diversification of the Mycorrhizal Mutualists.</title>
        <authorList>
            <consortium name="DOE Joint Genome Institute"/>
            <consortium name="Mycorrhizal Genomics Consortium"/>
            <person name="Kohler A."/>
            <person name="Kuo A."/>
            <person name="Nagy L.G."/>
            <person name="Floudas D."/>
            <person name="Copeland A."/>
            <person name="Barry K.W."/>
            <person name="Cichocki N."/>
            <person name="Veneault-Fourrey C."/>
            <person name="LaButti K."/>
            <person name="Lindquist E.A."/>
            <person name="Lipzen A."/>
            <person name="Lundell T."/>
            <person name="Morin E."/>
            <person name="Murat C."/>
            <person name="Riley R."/>
            <person name="Ohm R."/>
            <person name="Sun H."/>
            <person name="Tunlid A."/>
            <person name="Henrissat B."/>
            <person name="Grigoriev I.V."/>
            <person name="Hibbett D.S."/>
            <person name="Martin F."/>
        </authorList>
    </citation>
    <scope>NUCLEOTIDE SEQUENCE [LARGE SCALE GENOMIC DNA]</scope>
    <source>
        <strain evidence="2">LaAM-08-1</strain>
    </source>
</reference>
<sequence>GEVESTFMKMSTRAANLRGILSDDDAVRDTVMEMLSTIESIEKEDIRGFRRASMLDPTSPEYTPDVNGKPFRLDGEPYQLLCDRIRLSSPLAPLPDPHCLAMKRIGIRGVSYGTWSSPAFRDSNIIFQLRGPSHLNEDRNHAHRAGRVEAIFQHIGLMISYLAVREYQLLDPARDPADIFREFGLAGGYLCQRDATSMHILEVSQVVSHFALTEMQEEGYEHLIHVLPLDRVSYQISKIPPKTLLTSTLVNVIIRLGQSSGSGSFFLITESLDTH</sequence>
<dbReference type="EMBL" id="KN839271">
    <property type="protein sequence ID" value="KIJ90144.1"/>
    <property type="molecule type" value="Genomic_DNA"/>
</dbReference>
<reference evidence="1 2" key="1">
    <citation type="submission" date="2014-04" db="EMBL/GenBank/DDBJ databases">
        <authorList>
            <consortium name="DOE Joint Genome Institute"/>
            <person name="Kuo A."/>
            <person name="Kohler A."/>
            <person name="Nagy L.G."/>
            <person name="Floudas D."/>
            <person name="Copeland A."/>
            <person name="Barry K.W."/>
            <person name="Cichocki N."/>
            <person name="Veneault-Fourrey C."/>
            <person name="LaButti K."/>
            <person name="Lindquist E.A."/>
            <person name="Lipzen A."/>
            <person name="Lundell T."/>
            <person name="Morin E."/>
            <person name="Murat C."/>
            <person name="Sun H."/>
            <person name="Tunlid A."/>
            <person name="Henrissat B."/>
            <person name="Grigoriev I.V."/>
            <person name="Hibbett D.S."/>
            <person name="Martin F."/>
            <person name="Nordberg H.P."/>
            <person name="Cantor M.N."/>
            <person name="Hua S.X."/>
        </authorList>
    </citation>
    <scope>NUCLEOTIDE SEQUENCE [LARGE SCALE GENOMIC DNA]</scope>
    <source>
        <strain evidence="1 2">LaAM-08-1</strain>
    </source>
</reference>
<feature type="non-terminal residue" evidence="1">
    <location>
        <position position="1"/>
    </location>
</feature>